<name>A0AAE1HZX1_9NEOP</name>
<reference evidence="2" key="1">
    <citation type="submission" date="2021-07" db="EMBL/GenBank/DDBJ databases">
        <authorList>
            <person name="Catto M.A."/>
            <person name="Jacobson A."/>
            <person name="Kennedy G."/>
            <person name="Labadie P."/>
            <person name="Hunt B.G."/>
            <person name="Srinivasan R."/>
        </authorList>
    </citation>
    <scope>NUCLEOTIDE SEQUENCE</scope>
    <source>
        <strain evidence="2">PL_HMW_Pooled</strain>
        <tissue evidence="2">Head</tissue>
    </source>
</reference>
<keyword evidence="3" id="KW-1185">Reference proteome</keyword>
<dbReference type="EMBL" id="JAHWGI010001403">
    <property type="protein sequence ID" value="KAK3929745.1"/>
    <property type="molecule type" value="Genomic_DNA"/>
</dbReference>
<evidence type="ECO:0000256" key="1">
    <source>
        <dbReference type="SAM" id="MobiDB-lite"/>
    </source>
</evidence>
<dbReference type="AlphaFoldDB" id="A0AAE1HZX1"/>
<proteinExistence type="predicted"/>
<feature type="compositionally biased region" description="Polar residues" evidence="1">
    <location>
        <begin position="129"/>
        <end position="145"/>
    </location>
</feature>
<dbReference type="Proteomes" id="UP001219518">
    <property type="component" value="Unassembled WGS sequence"/>
</dbReference>
<feature type="compositionally biased region" description="Low complexity" evidence="1">
    <location>
        <begin position="146"/>
        <end position="167"/>
    </location>
</feature>
<evidence type="ECO:0000313" key="2">
    <source>
        <dbReference type="EMBL" id="KAK3929745.1"/>
    </source>
</evidence>
<gene>
    <name evidence="2" type="ORF">KUF71_019586</name>
</gene>
<sequence>MTFILHECESFAHTVMKNIASAFKLGDRKIFALEMMANEFGPEERNRKLKELYAEKELGQKTSLFLKLIKGGEIARDVVELTSTYYRVRLLVYEGVKISFVSGERFQRSIMVHCTGNQWGYYKPAFVQSESSPQQTGPGNIQTAFNPLPYNSPLSDSSSPSKVPFPDSRNDRDEGLTMVCGESSDYIGTRHGRNNASQQLSESIGIVGEGGDIVCGESSDSIGTRQGRNNASQQLSESIGIVDEGGDNVCGVSSNSIGTRQGKKSASQQLSESIGIVDEGSDIVCGDMKEY</sequence>
<protein>
    <submittedName>
        <fullName evidence="2">Uncharacterized protein</fullName>
    </submittedName>
</protein>
<reference evidence="2" key="2">
    <citation type="journal article" date="2023" name="BMC Genomics">
        <title>Pest status, molecular evolution, and epigenetic factors derived from the genome assembly of Frankliniella fusca, a thysanopteran phytovirus vector.</title>
        <authorList>
            <person name="Catto M.A."/>
            <person name="Labadie P.E."/>
            <person name="Jacobson A.L."/>
            <person name="Kennedy G.G."/>
            <person name="Srinivasan R."/>
            <person name="Hunt B.G."/>
        </authorList>
    </citation>
    <scope>NUCLEOTIDE SEQUENCE</scope>
    <source>
        <strain evidence="2">PL_HMW_Pooled</strain>
    </source>
</reference>
<comment type="caution">
    <text evidence="2">The sequence shown here is derived from an EMBL/GenBank/DDBJ whole genome shotgun (WGS) entry which is preliminary data.</text>
</comment>
<organism evidence="2 3">
    <name type="scientific">Frankliniella fusca</name>
    <dbReference type="NCBI Taxonomy" id="407009"/>
    <lineage>
        <taxon>Eukaryota</taxon>
        <taxon>Metazoa</taxon>
        <taxon>Ecdysozoa</taxon>
        <taxon>Arthropoda</taxon>
        <taxon>Hexapoda</taxon>
        <taxon>Insecta</taxon>
        <taxon>Pterygota</taxon>
        <taxon>Neoptera</taxon>
        <taxon>Paraneoptera</taxon>
        <taxon>Thysanoptera</taxon>
        <taxon>Terebrantia</taxon>
        <taxon>Thripoidea</taxon>
        <taxon>Thripidae</taxon>
        <taxon>Frankliniella</taxon>
    </lineage>
</organism>
<evidence type="ECO:0000313" key="3">
    <source>
        <dbReference type="Proteomes" id="UP001219518"/>
    </source>
</evidence>
<feature type="region of interest" description="Disordered" evidence="1">
    <location>
        <begin position="129"/>
        <end position="176"/>
    </location>
</feature>
<accession>A0AAE1HZX1</accession>